<keyword evidence="1" id="KW-1133">Transmembrane helix</keyword>
<dbReference type="EMBL" id="JACOFZ010000001">
    <property type="protein sequence ID" value="MBC3880891.1"/>
    <property type="molecule type" value="Genomic_DNA"/>
</dbReference>
<evidence type="ECO:0000259" key="2">
    <source>
        <dbReference type="Pfam" id="PF22570"/>
    </source>
</evidence>
<feature type="transmembrane region" description="Helical" evidence="1">
    <location>
        <begin position="64"/>
        <end position="82"/>
    </location>
</feature>
<feature type="domain" description="LiaF transmembrane" evidence="2">
    <location>
        <begin position="15"/>
        <end position="107"/>
    </location>
</feature>
<keyword evidence="1" id="KW-0472">Membrane</keyword>
<accession>A0A923KS50</accession>
<evidence type="ECO:0000313" key="4">
    <source>
        <dbReference type="Proteomes" id="UP000627446"/>
    </source>
</evidence>
<keyword evidence="4" id="KW-1185">Reference proteome</keyword>
<dbReference type="InterPro" id="IPR054331">
    <property type="entry name" value="LiaF_TM"/>
</dbReference>
<feature type="transmembrane region" description="Helical" evidence="1">
    <location>
        <begin position="88"/>
        <end position="111"/>
    </location>
</feature>
<protein>
    <recommendedName>
        <fullName evidence="2">LiaF transmembrane domain-containing protein</fullName>
    </recommendedName>
</protein>
<keyword evidence="1" id="KW-0812">Transmembrane</keyword>
<dbReference type="Proteomes" id="UP000627446">
    <property type="component" value="Unassembled WGS sequence"/>
</dbReference>
<organism evidence="3 4">
    <name type="scientific">Undibacterium nitidum</name>
    <dbReference type="NCBI Taxonomy" id="2762298"/>
    <lineage>
        <taxon>Bacteria</taxon>
        <taxon>Pseudomonadati</taxon>
        <taxon>Pseudomonadota</taxon>
        <taxon>Betaproteobacteria</taxon>
        <taxon>Burkholderiales</taxon>
        <taxon>Oxalobacteraceae</taxon>
        <taxon>Undibacterium</taxon>
    </lineage>
</organism>
<feature type="transmembrane region" description="Helical" evidence="1">
    <location>
        <begin position="12"/>
        <end position="32"/>
    </location>
</feature>
<comment type="caution">
    <text evidence="3">The sequence shown here is derived from an EMBL/GenBank/DDBJ whole genome shotgun (WGS) entry which is preliminary data.</text>
</comment>
<dbReference type="Pfam" id="PF22570">
    <property type="entry name" value="LiaF-TM"/>
    <property type="match status" value="1"/>
</dbReference>
<dbReference type="AlphaFoldDB" id="A0A923KS50"/>
<feature type="transmembrane region" description="Helical" evidence="1">
    <location>
        <begin position="38"/>
        <end position="57"/>
    </location>
</feature>
<dbReference type="RefSeq" id="WP_186914641.1">
    <property type="nucleotide sequence ID" value="NZ_JACOFZ010000001.1"/>
</dbReference>
<gene>
    <name evidence="3" type="ORF">H8K36_05865</name>
</gene>
<sequence length="120" mass="13552">MSRFGKRNNGDHVEFGIMLILVGCGFLAYKMGYINNNWYWWELVAGAAGILGTIRLIRARDLQQAVSAVFQIAFAVVIYGMFENLWGLNFYIHWPILLIGLGLSSLTRYALGSKDKADRC</sequence>
<name>A0A923KS50_9BURK</name>
<evidence type="ECO:0000313" key="3">
    <source>
        <dbReference type="EMBL" id="MBC3880891.1"/>
    </source>
</evidence>
<proteinExistence type="predicted"/>
<reference evidence="3" key="1">
    <citation type="submission" date="2020-08" db="EMBL/GenBank/DDBJ databases">
        <title>Novel species isolated from subtropical streams in China.</title>
        <authorList>
            <person name="Lu H."/>
        </authorList>
    </citation>
    <scope>NUCLEOTIDE SEQUENCE</scope>
    <source>
        <strain evidence="3">LX22W</strain>
    </source>
</reference>
<evidence type="ECO:0000256" key="1">
    <source>
        <dbReference type="SAM" id="Phobius"/>
    </source>
</evidence>